<dbReference type="RefSeq" id="XP_024315999.1">
    <property type="nucleotide sequence ID" value="XM_024460231.1"/>
</dbReference>
<evidence type="ECO:0000256" key="3">
    <source>
        <dbReference type="ARBA" id="ARBA00061236"/>
    </source>
</evidence>
<protein>
    <recommendedName>
        <fullName evidence="4">Protein HEADING DATE 6</fullName>
    </recommendedName>
</protein>
<dbReference type="Gene3D" id="3.30.200.20">
    <property type="entry name" value="Phosphorylase Kinase, domain 1"/>
    <property type="match status" value="1"/>
</dbReference>
<dbReference type="OrthoDB" id="1929575at2759"/>
<dbReference type="EMBL" id="CM000881">
    <property type="protein sequence ID" value="KQK07878.1"/>
    <property type="molecule type" value="Genomic_DNA"/>
</dbReference>
<keyword evidence="7" id="KW-1185">Reference proteome</keyword>
<keyword evidence="2" id="KW-0067">ATP-binding</keyword>
<evidence type="ECO:0000256" key="4">
    <source>
        <dbReference type="ARBA" id="ARBA00076440"/>
    </source>
</evidence>
<reference evidence="6" key="3">
    <citation type="submission" date="2018-08" db="UniProtKB">
        <authorList>
            <consortium name="EnsemblPlants"/>
        </authorList>
    </citation>
    <scope>IDENTIFICATION</scope>
    <source>
        <strain evidence="6">cv. Bd21</strain>
    </source>
</reference>
<sequence length="148" mass="17327">MLQVYIKAPLCSLLVYCVTFGHCALMYEYVKNDSLEDLLYSAAKARMKIASWKFPMLWSKIVCEACEKKKMKREIKILQNRSGGPNIMKLLDIVRDQHSKTPSLNFEYINNTKFKYDDDSLNFGCIDYVYITDDSVVPMSWIVYWTFS</sequence>
<dbReference type="PANTHER" id="PTHR24054">
    <property type="entry name" value="CASEIN KINASE II SUBUNIT ALPHA"/>
    <property type="match status" value="1"/>
</dbReference>
<gene>
    <name evidence="6" type="primary">LOC104582768</name>
    <name evidence="5" type="ORF">BRADI_2g38186v3</name>
</gene>
<evidence type="ECO:0000313" key="6">
    <source>
        <dbReference type="EnsemblPlants" id="KQK07878"/>
    </source>
</evidence>
<reference evidence="5 6" key="1">
    <citation type="journal article" date="2010" name="Nature">
        <title>Genome sequencing and analysis of the model grass Brachypodium distachyon.</title>
        <authorList>
            <consortium name="International Brachypodium Initiative"/>
        </authorList>
    </citation>
    <scope>NUCLEOTIDE SEQUENCE [LARGE SCALE GENOMIC DNA]</scope>
    <source>
        <strain evidence="5">Bd21</strain>
        <strain evidence="6">cv. Bd21</strain>
    </source>
</reference>
<dbReference type="GO" id="GO:0009648">
    <property type="term" value="P:photoperiodism"/>
    <property type="evidence" value="ECO:0007669"/>
    <property type="project" value="UniProtKB-ARBA"/>
</dbReference>
<dbReference type="PANTHER" id="PTHR24054:SF56">
    <property type="entry name" value="CASEIN KINASE II SUBUNIT ALPHA-1"/>
    <property type="match status" value="1"/>
</dbReference>
<organism evidence="5">
    <name type="scientific">Brachypodium distachyon</name>
    <name type="common">Purple false brome</name>
    <name type="synonym">Trachynia distachya</name>
    <dbReference type="NCBI Taxonomy" id="15368"/>
    <lineage>
        <taxon>Eukaryota</taxon>
        <taxon>Viridiplantae</taxon>
        <taxon>Streptophyta</taxon>
        <taxon>Embryophyta</taxon>
        <taxon>Tracheophyta</taxon>
        <taxon>Spermatophyta</taxon>
        <taxon>Magnoliopsida</taxon>
        <taxon>Liliopsida</taxon>
        <taxon>Poales</taxon>
        <taxon>Poaceae</taxon>
        <taxon>BOP clade</taxon>
        <taxon>Pooideae</taxon>
        <taxon>Stipodae</taxon>
        <taxon>Brachypodieae</taxon>
        <taxon>Brachypodium</taxon>
    </lineage>
</organism>
<proteinExistence type="inferred from homology"/>
<dbReference type="GO" id="GO:0004674">
    <property type="term" value="F:protein serine/threonine kinase activity"/>
    <property type="evidence" value="ECO:0007669"/>
    <property type="project" value="InterPro"/>
</dbReference>
<dbReference type="InterPro" id="IPR045216">
    <property type="entry name" value="CK2_alpha"/>
</dbReference>
<dbReference type="EnsemblPlants" id="KQK07878">
    <property type="protein sequence ID" value="KQK07878"/>
    <property type="gene ID" value="BRADI_2g38186v3"/>
</dbReference>
<name>A0A0Q3MU44_BRADI</name>
<dbReference type="Proteomes" id="UP000008810">
    <property type="component" value="Chromosome 2"/>
</dbReference>
<evidence type="ECO:0000256" key="2">
    <source>
        <dbReference type="ARBA" id="ARBA00022840"/>
    </source>
</evidence>
<evidence type="ECO:0000313" key="7">
    <source>
        <dbReference type="Proteomes" id="UP000008810"/>
    </source>
</evidence>
<dbReference type="GO" id="GO:0010229">
    <property type="term" value="P:inflorescence development"/>
    <property type="evidence" value="ECO:0007669"/>
    <property type="project" value="UniProtKB-ARBA"/>
</dbReference>
<reference evidence="5" key="2">
    <citation type="submission" date="2017-06" db="EMBL/GenBank/DDBJ databases">
        <title>WGS assembly of Brachypodium distachyon.</title>
        <authorList>
            <consortium name="The International Brachypodium Initiative"/>
            <person name="Lucas S."/>
            <person name="Harmon-Smith M."/>
            <person name="Lail K."/>
            <person name="Tice H."/>
            <person name="Grimwood J."/>
            <person name="Bruce D."/>
            <person name="Barry K."/>
            <person name="Shu S."/>
            <person name="Lindquist E."/>
            <person name="Wang M."/>
            <person name="Pitluck S."/>
            <person name="Vogel J.P."/>
            <person name="Garvin D.F."/>
            <person name="Mockler T.C."/>
            <person name="Schmutz J."/>
            <person name="Rokhsar D."/>
            <person name="Bevan M.W."/>
        </authorList>
    </citation>
    <scope>NUCLEOTIDE SEQUENCE</scope>
    <source>
        <strain evidence="5">Bd21</strain>
    </source>
</reference>
<dbReference type="SUPFAM" id="SSF56112">
    <property type="entry name" value="Protein kinase-like (PK-like)"/>
    <property type="match status" value="1"/>
</dbReference>
<dbReference type="STRING" id="15368.A0A0Q3MU44"/>
<evidence type="ECO:0000256" key="1">
    <source>
        <dbReference type="ARBA" id="ARBA00022741"/>
    </source>
</evidence>
<accession>A0A0Q3MU44</accession>
<dbReference type="FunFam" id="3.30.200.20:FF:000088">
    <property type="entry name" value="Casein kinase II subunit alpha"/>
    <property type="match status" value="1"/>
</dbReference>
<dbReference type="InterPro" id="IPR011009">
    <property type="entry name" value="Kinase-like_dom_sf"/>
</dbReference>
<dbReference type="GeneID" id="104582768"/>
<keyword evidence="1" id="KW-0547">Nucleotide-binding</keyword>
<comment type="similarity">
    <text evidence="3">Belongs to the protein kinase superfamily. Ser/Thr protein kinase family. CK2 subfamily.</text>
</comment>
<dbReference type="GO" id="GO:0005524">
    <property type="term" value="F:ATP binding"/>
    <property type="evidence" value="ECO:0007669"/>
    <property type="project" value="UniProtKB-KW"/>
</dbReference>
<dbReference type="AlphaFoldDB" id="A0A0Q3MU44"/>
<dbReference type="Gramene" id="KQK07878">
    <property type="protein sequence ID" value="KQK07878"/>
    <property type="gene ID" value="BRADI_2g38186v3"/>
</dbReference>
<evidence type="ECO:0000313" key="5">
    <source>
        <dbReference type="EMBL" id="KQK07878.1"/>
    </source>
</evidence>